<organism evidence="1 2">
    <name type="scientific">Clunio marinus</name>
    <dbReference type="NCBI Taxonomy" id="568069"/>
    <lineage>
        <taxon>Eukaryota</taxon>
        <taxon>Metazoa</taxon>
        <taxon>Ecdysozoa</taxon>
        <taxon>Arthropoda</taxon>
        <taxon>Hexapoda</taxon>
        <taxon>Insecta</taxon>
        <taxon>Pterygota</taxon>
        <taxon>Neoptera</taxon>
        <taxon>Endopterygota</taxon>
        <taxon>Diptera</taxon>
        <taxon>Nematocera</taxon>
        <taxon>Chironomoidea</taxon>
        <taxon>Chironomidae</taxon>
        <taxon>Clunio</taxon>
    </lineage>
</organism>
<keyword evidence="2" id="KW-1185">Reference proteome</keyword>
<dbReference type="AlphaFoldDB" id="A0A1J1HLY2"/>
<gene>
    <name evidence="1" type="ORF">CLUMA_CG002730</name>
</gene>
<proteinExistence type="predicted"/>
<accession>A0A1J1HLY2</accession>
<protein>
    <submittedName>
        <fullName evidence="1">CLUMA_CG002730, isoform A</fullName>
    </submittedName>
</protein>
<evidence type="ECO:0000313" key="1">
    <source>
        <dbReference type="EMBL" id="CRK88931.1"/>
    </source>
</evidence>
<evidence type="ECO:0000313" key="2">
    <source>
        <dbReference type="Proteomes" id="UP000183832"/>
    </source>
</evidence>
<reference evidence="1 2" key="1">
    <citation type="submission" date="2015-04" db="EMBL/GenBank/DDBJ databases">
        <authorList>
            <person name="Syromyatnikov M.Y."/>
            <person name="Popov V.N."/>
        </authorList>
    </citation>
    <scope>NUCLEOTIDE SEQUENCE [LARGE SCALE GENOMIC DNA]</scope>
</reference>
<sequence>MFKLFYATSSKIGLHSTAQFTFYPDFEAAATAIVTIPIVRVHHKSRNGISNTTMQNKWMSATGKRNVTITKALQFMEFFPGFHF</sequence>
<dbReference type="EMBL" id="CVRI01000010">
    <property type="protein sequence ID" value="CRK88931.1"/>
    <property type="molecule type" value="Genomic_DNA"/>
</dbReference>
<name>A0A1J1HLY2_9DIPT</name>
<dbReference type="Proteomes" id="UP000183832">
    <property type="component" value="Unassembled WGS sequence"/>
</dbReference>